<name>B5H9D4_STRE2</name>
<feature type="compositionally biased region" description="Basic and acidic residues" evidence="1">
    <location>
        <begin position="127"/>
        <end position="146"/>
    </location>
</feature>
<dbReference type="HOGENOM" id="CLU_096493_0_0_11"/>
<evidence type="ECO:0000313" key="3">
    <source>
        <dbReference type="EMBL" id="EDY63445.1"/>
    </source>
</evidence>
<dbReference type="AlphaFoldDB" id="B5H9D4"/>
<feature type="region of interest" description="Disordered" evidence="1">
    <location>
        <begin position="47"/>
        <end position="91"/>
    </location>
</feature>
<feature type="compositionally biased region" description="Acidic residues" evidence="1">
    <location>
        <begin position="68"/>
        <end position="78"/>
    </location>
</feature>
<evidence type="ECO:0000313" key="4">
    <source>
        <dbReference type="Proteomes" id="UP000002805"/>
    </source>
</evidence>
<accession>B5H9D4</accession>
<dbReference type="eggNOG" id="ENOG5033DMK">
    <property type="taxonomic scope" value="Bacteria"/>
</dbReference>
<sequence>MDPVADASARLGTTTRENLMKRKLVIATVAAAVLVGGGTYTAAAVSDDDAPAAAARGSVPVTVQDRDDRDDDRDDDASEDRSAAPAGSVTAAQAVAAALEHTRGTVSSVDLDDDGDRHWEVDVLGKDDREHELHVDVRTGAVREDRSESEDDDRDDRAALRAASVDAREAVTAALRSHPGTAVTSAGFEDEGTAHWEVELGDAKGGDEDADEREVRVDAKTSKVTTDPEDD</sequence>
<reference evidence="4" key="1">
    <citation type="submission" date="2008-02" db="EMBL/GenBank/DDBJ databases">
        <authorList>
            <consortium name="The Broad Institute Genome Sequencing Platform"/>
            <person name="Fischbach M."/>
            <person name="Ward D."/>
            <person name="Young S."/>
            <person name="Jaffe D."/>
            <person name="Gnerre S."/>
            <person name="Berlin A."/>
            <person name="Heiman D."/>
            <person name="Hepburn T."/>
            <person name="Sykes S."/>
            <person name="Alvarado L."/>
            <person name="Kodira C.D."/>
            <person name="Straight P."/>
            <person name="Clardy J."/>
            <person name="Hung D."/>
            <person name="Kolter R."/>
            <person name="Mekalanos J."/>
            <person name="Walker S."/>
            <person name="Walsh C.T."/>
            <person name="Lander E."/>
            <person name="Galagan J."/>
            <person name="Nusbaum C."/>
            <person name="Birren B."/>
        </authorList>
    </citation>
    <scope>NUCLEOTIDE SEQUENCE [LARGE SCALE GENOMIC DNA]</scope>
    <source>
        <strain evidence="4">ATCC 25486 / DSM 40338 / CBS 914.69 / JCM 4507 / NBRC 13074 / NRRL 2958 / 5647</strain>
    </source>
</reference>
<proteinExistence type="predicted"/>
<evidence type="ECO:0000256" key="1">
    <source>
        <dbReference type="SAM" id="MobiDB-lite"/>
    </source>
</evidence>
<dbReference type="Pfam" id="PF03413">
    <property type="entry name" value="PepSY"/>
    <property type="match status" value="2"/>
</dbReference>
<feature type="domain" description="PepSY" evidence="2">
    <location>
        <begin position="89"/>
        <end position="145"/>
    </location>
</feature>
<evidence type="ECO:0000259" key="2">
    <source>
        <dbReference type="Pfam" id="PF03413"/>
    </source>
</evidence>
<dbReference type="Gene3D" id="3.10.450.40">
    <property type="match status" value="2"/>
</dbReference>
<dbReference type="InterPro" id="IPR025711">
    <property type="entry name" value="PepSY"/>
</dbReference>
<keyword evidence="4" id="KW-1185">Reference proteome</keyword>
<feature type="region of interest" description="Disordered" evidence="1">
    <location>
        <begin position="176"/>
        <end position="231"/>
    </location>
</feature>
<reference evidence="4" key="2">
    <citation type="submission" date="2009-10" db="EMBL/GenBank/DDBJ databases">
        <title>The genome sequence of Streptomyces pristinaespiralis strain ATCC 25486.</title>
        <authorList>
            <consortium name="The Broad Institute Genome Sequencing Platform"/>
            <consortium name="Broad Institute Microbial Sequencing Center"/>
            <person name="Fischbach M."/>
            <person name="Godfrey P."/>
            <person name="Ward D."/>
            <person name="Young S."/>
            <person name="Zeng Q."/>
            <person name="Koehrsen M."/>
            <person name="Alvarado L."/>
            <person name="Berlin A.M."/>
            <person name="Bochicchio J."/>
            <person name="Borenstein D."/>
            <person name="Chapman S.B."/>
            <person name="Chen Z."/>
            <person name="Engels R."/>
            <person name="Freedman E."/>
            <person name="Gellesch M."/>
            <person name="Goldberg J."/>
            <person name="Griggs A."/>
            <person name="Gujja S."/>
            <person name="Heilman E.R."/>
            <person name="Heiman D.I."/>
            <person name="Hepburn T.A."/>
            <person name="Howarth C."/>
            <person name="Jen D."/>
            <person name="Larson L."/>
            <person name="Lewis B."/>
            <person name="Mehta T."/>
            <person name="Park D."/>
            <person name="Pearson M."/>
            <person name="Richards J."/>
            <person name="Roberts A."/>
            <person name="Saif S."/>
            <person name="Shea T.D."/>
            <person name="Shenoy N."/>
            <person name="Sisk P."/>
            <person name="Stolte C."/>
            <person name="Sykes S.N."/>
            <person name="Thomson T."/>
            <person name="Walk T."/>
            <person name="White J."/>
            <person name="Yandava C."/>
            <person name="Straight P."/>
            <person name="Clardy J."/>
            <person name="Hung D."/>
            <person name="Kolter R."/>
            <person name="Mekalanos J."/>
            <person name="Walker S."/>
            <person name="Walsh C.T."/>
            <person name="Wieland-Brown L.C."/>
            <person name="Haas B."/>
            <person name="Nusbaum C."/>
            <person name="Birren B."/>
        </authorList>
    </citation>
    <scope>NUCLEOTIDE SEQUENCE [LARGE SCALE GENOMIC DNA]</scope>
    <source>
        <strain evidence="4">ATCC 25486 / DSM 40338 / CBS 914.69 / JCM 4507 / NBRC 13074 / NRRL 2958 / 5647</strain>
    </source>
</reference>
<dbReference type="EMBL" id="CM000950">
    <property type="protein sequence ID" value="EDY63445.1"/>
    <property type="molecule type" value="Genomic_DNA"/>
</dbReference>
<organism evidence="3 4">
    <name type="scientific">Streptomyces pristinaespiralis (strain ATCC 25486 / DSM 40338 / CBS 914.69 / JCM 4507 / KCC S-0507 / NBRC 13074 / NRRL 2958 / 5647)</name>
    <dbReference type="NCBI Taxonomy" id="457429"/>
    <lineage>
        <taxon>Bacteria</taxon>
        <taxon>Bacillati</taxon>
        <taxon>Actinomycetota</taxon>
        <taxon>Actinomycetes</taxon>
        <taxon>Kitasatosporales</taxon>
        <taxon>Streptomycetaceae</taxon>
        <taxon>Streptomyces</taxon>
    </lineage>
</organism>
<dbReference type="Proteomes" id="UP000002805">
    <property type="component" value="Chromosome"/>
</dbReference>
<protein>
    <recommendedName>
        <fullName evidence="2">PepSY domain-containing protein</fullName>
    </recommendedName>
</protein>
<feature type="compositionally biased region" description="Basic and acidic residues" evidence="1">
    <location>
        <begin position="192"/>
        <end position="221"/>
    </location>
</feature>
<gene>
    <name evidence="3" type="ORF">SSDG_01764</name>
</gene>
<feature type="region of interest" description="Disordered" evidence="1">
    <location>
        <begin position="127"/>
        <end position="159"/>
    </location>
</feature>
<feature type="domain" description="PepSY" evidence="2">
    <location>
        <begin position="169"/>
        <end position="224"/>
    </location>
</feature>